<dbReference type="EMBL" id="JAUFQC010000027">
    <property type="protein sequence ID" value="MDN3612625.1"/>
    <property type="molecule type" value="Genomic_DNA"/>
</dbReference>
<evidence type="ECO:0000313" key="2">
    <source>
        <dbReference type="Proteomes" id="UP001238540"/>
    </source>
</evidence>
<accession>A0ABT8C2M9</accession>
<reference evidence="2" key="1">
    <citation type="journal article" date="2019" name="Int. J. Syst. Evol. Microbiol.">
        <title>The Global Catalogue of Microorganisms (GCM) 10K type strain sequencing project: providing services to taxonomists for standard genome sequencing and annotation.</title>
        <authorList>
            <consortium name="The Broad Institute Genomics Platform"/>
            <consortium name="The Broad Institute Genome Sequencing Center for Infectious Disease"/>
            <person name="Wu L."/>
            <person name="Ma J."/>
        </authorList>
    </citation>
    <scope>NUCLEOTIDE SEQUENCE [LARGE SCALE GENOMIC DNA]</scope>
    <source>
        <strain evidence="2">CECT 7398</strain>
    </source>
</reference>
<gene>
    <name evidence="1" type="ORF">QWZ16_23815</name>
</gene>
<evidence type="ECO:0000313" key="1">
    <source>
        <dbReference type="EMBL" id="MDN3612625.1"/>
    </source>
</evidence>
<keyword evidence="2" id="KW-1185">Reference proteome</keyword>
<proteinExistence type="predicted"/>
<dbReference type="Proteomes" id="UP001238540">
    <property type="component" value="Unassembled WGS sequence"/>
</dbReference>
<name>A0ABT8C2M9_9VIBR</name>
<comment type="caution">
    <text evidence="1">The sequence shown here is derived from an EMBL/GenBank/DDBJ whole genome shotgun (WGS) entry which is preliminary data.</text>
</comment>
<dbReference type="RefSeq" id="WP_290313408.1">
    <property type="nucleotide sequence ID" value="NZ_JAUFQC010000027.1"/>
</dbReference>
<sequence>MAVKGTEESVLHEEHLNGSYSDSEIVIGLVGAVGTELTAIKQIITDRLETFNYSFEEIRISQDIISLFEDVPNDLSYYDKANALMSAGNTIRQKSGDNSILALAAASQISCIREQRLQVMTQSH</sequence>
<organism evidence="1 2">
    <name type="scientific">Vibrio ostreicida</name>
    <dbReference type="NCBI Taxonomy" id="526588"/>
    <lineage>
        <taxon>Bacteria</taxon>
        <taxon>Pseudomonadati</taxon>
        <taxon>Pseudomonadota</taxon>
        <taxon>Gammaproteobacteria</taxon>
        <taxon>Vibrionales</taxon>
        <taxon>Vibrionaceae</taxon>
        <taxon>Vibrio</taxon>
    </lineage>
</organism>
<protein>
    <submittedName>
        <fullName evidence="1">Uncharacterized protein</fullName>
    </submittedName>
</protein>